<keyword evidence="2 3" id="KW-0175">Coiled coil</keyword>
<evidence type="ECO:0000259" key="4">
    <source>
        <dbReference type="Pfam" id="PF25881"/>
    </source>
</evidence>
<reference evidence="5 6" key="1">
    <citation type="submission" date="2024-01" db="EMBL/GenBank/DDBJ databases">
        <title>Uliginosibacterium soil sp. nov.</title>
        <authorList>
            <person name="Lv Y."/>
        </authorList>
    </citation>
    <scope>NUCLEOTIDE SEQUENCE [LARGE SCALE GENOMIC DNA]</scope>
    <source>
        <strain evidence="5 6">H3</strain>
    </source>
</reference>
<feature type="domain" description="YbhG-like alpha-helical hairpin" evidence="4">
    <location>
        <begin position="74"/>
        <end position="195"/>
    </location>
</feature>
<feature type="coiled-coil region" evidence="3">
    <location>
        <begin position="76"/>
        <end position="129"/>
    </location>
</feature>
<evidence type="ECO:0000256" key="1">
    <source>
        <dbReference type="ARBA" id="ARBA00004196"/>
    </source>
</evidence>
<comment type="caution">
    <text evidence="5">The sequence shown here is derived from an EMBL/GenBank/DDBJ whole genome shotgun (WGS) entry which is preliminary data.</text>
</comment>
<dbReference type="PANTHER" id="PTHR32347:SF23">
    <property type="entry name" value="BLL5650 PROTEIN"/>
    <property type="match status" value="1"/>
</dbReference>
<dbReference type="InterPro" id="IPR059052">
    <property type="entry name" value="HH_YbhG-like"/>
</dbReference>
<gene>
    <name evidence="5" type="ORF">VVD49_03665</name>
</gene>
<name>A0ABU6JZ76_9RHOO</name>
<comment type="subcellular location">
    <subcellularLocation>
        <location evidence="1">Cell envelope</location>
    </subcellularLocation>
</comment>
<dbReference type="InterPro" id="IPR050465">
    <property type="entry name" value="UPF0194_transport"/>
</dbReference>
<evidence type="ECO:0000256" key="3">
    <source>
        <dbReference type="SAM" id="Coils"/>
    </source>
</evidence>
<proteinExistence type="predicted"/>
<keyword evidence="6" id="KW-1185">Reference proteome</keyword>
<protein>
    <submittedName>
        <fullName evidence="5">HlyD family efflux transporter periplasmic adaptor subunit</fullName>
    </submittedName>
</protein>
<dbReference type="SUPFAM" id="SSF111369">
    <property type="entry name" value="HlyD-like secretion proteins"/>
    <property type="match status" value="2"/>
</dbReference>
<dbReference type="RefSeq" id="WP_327597770.1">
    <property type="nucleotide sequence ID" value="NZ_JAYXHS010000001.1"/>
</dbReference>
<evidence type="ECO:0000313" key="6">
    <source>
        <dbReference type="Proteomes" id="UP001331561"/>
    </source>
</evidence>
<accession>A0ABU6JZ76</accession>
<evidence type="ECO:0000256" key="2">
    <source>
        <dbReference type="ARBA" id="ARBA00023054"/>
    </source>
</evidence>
<dbReference type="PANTHER" id="PTHR32347">
    <property type="entry name" value="EFFLUX SYSTEM COMPONENT YKNX-RELATED"/>
    <property type="match status" value="1"/>
</dbReference>
<dbReference type="PROSITE" id="PS51257">
    <property type="entry name" value="PROKAR_LIPOPROTEIN"/>
    <property type="match status" value="1"/>
</dbReference>
<dbReference type="EMBL" id="JAYXHS010000001">
    <property type="protein sequence ID" value="MEC5384803.1"/>
    <property type="molecule type" value="Genomic_DNA"/>
</dbReference>
<dbReference type="Gene3D" id="2.40.30.170">
    <property type="match status" value="1"/>
</dbReference>
<organism evidence="5 6">
    <name type="scientific">Uliginosibacterium silvisoli</name>
    <dbReference type="NCBI Taxonomy" id="3114758"/>
    <lineage>
        <taxon>Bacteria</taxon>
        <taxon>Pseudomonadati</taxon>
        <taxon>Pseudomonadota</taxon>
        <taxon>Betaproteobacteria</taxon>
        <taxon>Rhodocyclales</taxon>
        <taxon>Zoogloeaceae</taxon>
        <taxon>Uliginosibacterium</taxon>
    </lineage>
</organism>
<dbReference type="Pfam" id="PF25881">
    <property type="entry name" value="HH_YBHG"/>
    <property type="match status" value="1"/>
</dbReference>
<sequence>MNVRYAMAICVALALALVACEKRDPDLINGYVEVEPVRVAAPLAGRLVKLSVQRGDEVAVGRPLFVLDTDREVAAVAQAQAQVSKAEAQQADLSKGKRRDELAAIDAGIAAARAALRQSEADLARQQKLADAQFVSPNALSALTAKRDADAAQVRQLEADLRSARLAARDDERDAAAAEARATRAALAQSQWSVDQKSLKSPVAARVEDTLYREGEWVNAGSPIVSLLAPDGIKLRFFVPEVMLPRVKAGARVQVTCDGCDGAIPATIRYIAREAEFTPPVIYSRENRERLVFLVEAWPSVADAARLHPGQPVEVRLGAAQ</sequence>
<dbReference type="Gene3D" id="1.10.287.470">
    <property type="entry name" value="Helix hairpin bin"/>
    <property type="match status" value="1"/>
</dbReference>
<dbReference type="Proteomes" id="UP001331561">
    <property type="component" value="Unassembled WGS sequence"/>
</dbReference>
<dbReference type="Gene3D" id="2.40.50.100">
    <property type="match status" value="1"/>
</dbReference>
<evidence type="ECO:0000313" key="5">
    <source>
        <dbReference type="EMBL" id="MEC5384803.1"/>
    </source>
</evidence>